<evidence type="ECO:0000313" key="3">
    <source>
        <dbReference type="Proteomes" id="UP000828390"/>
    </source>
</evidence>
<dbReference type="EMBL" id="JAIWYP010000002">
    <property type="protein sequence ID" value="KAH3865263.1"/>
    <property type="molecule type" value="Genomic_DNA"/>
</dbReference>
<dbReference type="AlphaFoldDB" id="A0A9D4LX07"/>
<gene>
    <name evidence="2" type="ORF">DPMN_028302</name>
</gene>
<comment type="caution">
    <text evidence="2">The sequence shown here is derived from an EMBL/GenBank/DDBJ whole genome shotgun (WGS) entry which is preliminary data.</text>
</comment>
<dbReference type="Proteomes" id="UP000828390">
    <property type="component" value="Unassembled WGS sequence"/>
</dbReference>
<protein>
    <submittedName>
        <fullName evidence="2">Uncharacterized protein</fullName>
    </submittedName>
</protein>
<keyword evidence="3" id="KW-1185">Reference proteome</keyword>
<accession>A0A9D4LX07</accession>
<organism evidence="2 3">
    <name type="scientific">Dreissena polymorpha</name>
    <name type="common">Zebra mussel</name>
    <name type="synonym">Mytilus polymorpha</name>
    <dbReference type="NCBI Taxonomy" id="45954"/>
    <lineage>
        <taxon>Eukaryota</taxon>
        <taxon>Metazoa</taxon>
        <taxon>Spiralia</taxon>
        <taxon>Lophotrochozoa</taxon>
        <taxon>Mollusca</taxon>
        <taxon>Bivalvia</taxon>
        <taxon>Autobranchia</taxon>
        <taxon>Heteroconchia</taxon>
        <taxon>Euheterodonta</taxon>
        <taxon>Imparidentia</taxon>
        <taxon>Neoheterodontei</taxon>
        <taxon>Myida</taxon>
        <taxon>Dreissenoidea</taxon>
        <taxon>Dreissenidae</taxon>
        <taxon>Dreissena</taxon>
    </lineage>
</organism>
<evidence type="ECO:0000313" key="2">
    <source>
        <dbReference type="EMBL" id="KAH3865263.1"/>
    </source>
</evidence>
<keyword evidence="1" id="KW-0812">Transmembrane</keyword>
<keyword evidence="1" id="KW-0472">Membrane</keyword>
<reference evidence="2" key="2">
    <citation type="submission" date="2020-11" db="EMBL/GenBank/DDBJ databases">
        <authorList>
            <person name="McCartney M.A."/>
            <person name="Auch B."/>
            <person name="Kono T."/>
            <person name="Mallez S."/>
            <person name="Becker A."/>
            <person name="Gohl D.M."/>
            <person name="Silverstein K.A.T."/>
            <person name="Koren S."/>
            <person name="Bechman K.B."/>
            <person name="Herman A."/>
            <person name="Abrahante J.E."/>
            <person name="Garbe J."/>
        </authorList>
    </citation>
    <scope>NUCLEOTIDE SEQUENCE</scope>
    <source>
        <strain evidence="2">Duluth1</strain>
        <tissue evidence="2">Whole animal</tissue>
    </source>
</reference>
<feature type="transmembrane region" description="Helical" evidence="1">
    <location>
        <begin position="72"/>
        <end position="94"/>
    </location>
</feature>
<sequence length="144" mass="16146">MQLCRCISHQHHQSGSTHQRVFRPFNPGTISGWWVRSGDQSTTCWRTCYHFSLLAAWLHLGHDKIPRPWRPLVVVPTIFFCLSLLSASVTALLADHVLPALVSMPAFLIISSRDSFRVTTSHAFDALNSSTNDESGSCSWLDLP</sequence>
<name>A0A9D4LX07_DREPO</name>
<keyword evidence="1" id="KW-1133">Transmembrane helix</keyword>
<proteinExistence type="predicted"/>
<evidence type="ECO:0000256" key="1">
    <source>
        <dbReference type="SAM" id="Phobius"/>
    </source>
</evidence>
<reference evidence="2" key="1">
    <citation type="journal article" date="2019" name="bioRxiv">
        <title>The Genome of the Zebra Mussel, Dreissena polymorpha: A Resource for Invasive Species Research.</title>
        <authorList>
            <person name="McCartney M.A."/>
            <person name="Auch B."/>
            <person name="Kono T."/>
            <person name="Mallez S."/>
            <person name="Zhang Y."/>
            <person name="Obille A."/>
            <person name="Becker A."/>
            <person name="Abrahante J.E."/>
            <person name="Garbe J."/>
            <person name="Badalamenti J.P."/>
            <person name="Herman A."/>
            <person name="Mangelson H."/>
            <person name="Liachko I."/>
            <person name="Sullivan S."/>
            <person name="Sone E.D."/>
            <person name="Koren S."/>
            <person name="Silverstein K.A.T."/>
            <person name="Beckman K.B."/>
            <person name="Gohl D.M."/>
        </authorList>
    </citation>
    <scope>NUCLEOTIDE SEQUENCE</scope>
    <source>
        <strain evidence="2">Duluth1</strain>
        <tissue evidence="2">Whole animal</tissue>
    </source>
</reference>